<evidence type="ECO:0000313" key="6">
    <source>
        <dbReference type="EMBL" id="KAK1703974.1"/>
    </source>
</evidence>
<gene>
    <name evidence="6" type="ORF">BDZ83DRAFT_595087</name>
</gene>
<dbReference type="GO" id="GO:0005737">
    <property type="term" value="C:cytoplasm"/>
    <property type="evidence" value="ECO:0007669"/>
    <property type="project" value="TreeGrafter"/>
</dbReference>
<feature type="region of interest" description="Disordered" evidence="4">
    <location>
        <begin position="71"/>
        <end position="123"/>
    </location>
</feature>
<dbReference type="PROSITE" id="PS00455">
    <property type="entry name" value="AMP_BINDING"/>
    <property type="match status" value="2"/>
</dbReference>
<dbReference type="GO" id="GO:0043041">
    <property type="term" value="P:amino acid activation for nonribosomal peptide biosynthetic process"/>
    <property type="evidence" value="ECO:0007669"/>
    <property type="project" value="TreeGrafter"/>
</dbReference>
<dbReference type="SUPFAM" id="SSF52777">
    <property type="entry name" value="CoA-dependent acyltransferases"/>
    <property type="match status" value="3"/>
</dbReference>
<dbReference type="Gene3D" id="3.30.559.10">
    <property type="entry name" value="Chloramphenicol acetyltransferase-like domain"/>
    <property type="match status" value="1"/>
</dbReference>
<name>A0AAD8U4S6_GLOAC</name>
<comment type="caution">
    <text evidence="6">The sequence shown here is derived from an EMBL/GenBank/DDBJ whole genome shotgun (WGS) entry which is preliminary data.</text>
</comment>
<evidence type="ECO:0000259" key="5">
    <source>
        <dbReference type="PROSITE" id="PS50075"/>
    </source>
</evidence>
<dbReference type="NCBIfam" id="TIGR01746">
    <property type="entry name" value="Thioester-redct"/>
    <property type="match status" value="1"/>
</dbReference>
<keyword evidence="1" id="KW-0596">Phosphopantetheine</keyword>
<dbReference type="GO" id="GO:0031177">
    <property type="term" value="F:phosphopantetheine binding"/>
    <property type="evidence" value="ECO:0007669"/>
    <property type="project" value="TreeGrafter"/>
</dbReference>
<keyword evidence="7" id="KW-1185">Reference proteome</keyword>
<dbReference type="InterPro" id="IPR010071">
    <property type="entry name" value="AA_adenyl_dom"/>
</dbReference>
<dbReference type="InterPro" id="IPR001242">
    <property type="entry name" value="Condensation_dom"/>
</dbReference>
<feature type="domain" description="Carrier" evidence="5">
    <location>
        <begin position="917"/>
        <end position="993"/>
    </location>
</feature>
<dbReference type="InterPro" id="IPR036736">
    <property type="entry name" value="ACP-like_sf"/>
</dbReference>
<evidence type="ECO:0000313" key="7">
    <source>
        <dbReference type="Proteomes" id="UP001244207"/>
    </source>
</evidence>
<proteinExistence type="predicted"/>
<evidence type="ECO:0000256" key="2">
    <source>
        <dbReference type="ARBA" id="ARBA00022553"/>
    </source>
</evidence>
<dbReference type="EMBL" id="JAHMHS010000272">
    <property type="protein sequence ID" value="KAK1703974.1"/>
    <property type="molecule type" value="Genomic_DNA"/>
</dbReference>
<reference evidence="6" key="1">
    <citation type="submission" date="2021-12" db="EMBL/GenBank/DDBJ databases">
        <title>Comparative genomics, transcriptomics and evolutionary studies reveal genomic signatures of adaptation to plant cell wall in hemibiotrophic fungi.</title>
        <authorList>
            <consortium name="DOE Joint Genome Institute"/>
            <person name="Baroncelli R."/>
            <person name="Diaz J.F."/>
            <person name="Benocci T."/>
            <person name="Peng M."/>
            <person name="Battaglia E."/>
            <person name="Haridas S."/>
            <person name="Andreopoulos W."/>
            <person name="Labutti K."/>
            <person name="Pangilinan J."/>
            <person name="Floch G.L."/>
            <person name="Makela M.R."/>
            <person name="Henrissat B."/>
            <person name="Grigoriev I.V."/>
            <person name="Crouch J.A."/>
            <person name="De Vries R.P."/>
            <person name="Sukno S.A."/>
            <person name="Thon M.R."/>
        </authorList>
    </citation>
    <scope>NUCLEOTIDE SEQUENCE</scope>
    <source>
        <strain evidence="6">CBS 112980</strain>
    </source>
</reference>
<dbReference type="CDD" id="cd05918">
    <property type="entry name" value="A_NRPS_SidN3_like"/>
    <property type="match status" value="2"/>
</dbReference>
<dbReference type="InterPro" id="IPR045851">
    <property type="entry name" value="AMP-bd_C_sf"/>
</dbReference>
<dbReference type="InterPro" id="IPR000873">
    <property type="entry name" value="AMP-dep_synth/lig_dom"/>
</dbReference>
<accession>A0AAD8U4S6</accession>
<dbReference type="NCBIfam" id="TIGR01733">
    <property type="entry name" value="AA-adenyl-dom"/>
    <property type="match status" value="2"/>
</dbReference>
<dbReference type="SUPFAM" id="SSF47336">
    <property type="entry name" value="ACP-like"/>
    <property type="match status" value="1"/>
</dbReference>
<dbReference type="PANTHER" id="PTHR45527:SF16">
    <property type="entry name" value="NONRIBOSOMAL PEPTIDE SYNTHASE ATNA-RELATED"/>
    <property type="match status" value="1"/>
</dbReference>
<dbReference type="Pfam" id="PF07993">
    <property type="entry name" value="NAD_binding_4"/>
    <property type="match status" value="1"/>
</dbReference>
<dbReference type="InterPro" id="IPR013120">
    <property type="entry name" value="FAR_NAD-bd"/>
</dbReference>
<feature type="compositionally biased region" description="Polar residues" evidence="4">
    <location>
        <begin position="99"/>
        <end position="115"/>
    </location>
</feature>
<dbReference type="InterPro" id="IPR023213">
    <property type="entry name" value="CAT-like_dom_sf"/>
</dbReference>
<dbReference type="SUPFAM" id="SSF51735">
    <property type="entry name" value="NAD(P)-binding Rossmann-fold domains"/>
    <property type="match status" value="1"/>
</dbReference>
<dbReference type="Gene3D" id="3.40.50.720">
    <property type="entry name" value="NAD(P)-binding Rossmann-like Domain"/>
    <property type="match status" value="1"/>
</dbReference>
<dbReference type="GeneID" id="85390663"/>
<dbReference type="Gene3D" id="3.40.50.12780">
    <property type="entry name" value="N-terminal domain of ligase-like"/>
    <property type="match status" value="2"/>
</dbReference>
<keyword evidence="3" id="KW-0436">Ligase</keyword>
<dbReference type="GO" id="GO:0016874">
    <property type="term" value="F:ligase activity"/>
    <property type="evidence" value="ECO:0007669"/>
    <property type="project" value="UniProtKB-KW"/>
</dbReference>
<evidence type="ECO:0000256" key="4">
    <source>
        <dbReference type="SAM" id="MobiDB-lite"/>
    </source>
</evidence>
<dbReference type="Proteomes" id="UP001244207">
    <property type="component" value="Unassembled WGS sequence"/>
</dbReference>
<dbReference type="SUPFAM" id="SSF56801">
    <property type="entry name" value="Acetyl-CoA synthetase-like"/>
    <property type="match status" value="2"/>
</dbReference>
<dbReference type="Pfam" id="PF00550">
    <property type="entry name" value="PP-binding"/>
    <property type="match status" value="1"/>
</dbReference>
<evidence type="ECO:0000256" key="1">
    <source>
        <dbReference type="ARBA" id="ARBA00022450"/>
    </source>
</evidence>
<protein>
    <submittedName>
        <fullName evidence="6">Amino acid adenylation domain-containing protein</fullName>
    </submittedName>
</protein>
<dbReference type="Gene3D" id="1.10.1200.10">
    <property type="entry name" value="ACP-like"/>
    <property type="match status" value="1"/>
</dbReference>
<dbReference type="RefSeq" id="XP_060357362.1">
    <property type="nucleotide sequence ID" value="XM_060506764.1"/>
</dbReference>
<evidence type="ECO:0000256" key="3">
    <source>
        <dbReference type="ARBA" id="ARBA00022598"/>
    </source>
</evidence>
<organism evidence="6 7">
    <name type="scientific">Glomerella acutata</name>
    <name type="common">Colletotrichum acutatum</name>
    <dbReference type="NCBI Taxonomy" id="27357"/>
    <lineage>
        <taxon>Eukaryota</taxon>
        <taxon>Fungi</taxon>
        <taxon>Dikarya</taxon>
        <taxon>Ascomycota</taxon>
        <taxon>Pezizomycotina</taxon>
        <taxon>Sordariomycetes</taxon>
        <taxon>Hypocreomycetidae</taxon>
        <taxon>Glomerellales</taxon>
        <taxon>Glomerellaceae</taxon>
        <taxon>Colletotrichum</taxon>
        <taxon>Colletotrichum acutatum species complex</taxon>
    </lineage>
</organism>
<dbReference type="Pfam" id="PF00668">
    <property type="entry name" value="Condensation"/>
    <property type="match status" value="1"/>
</dbReference>
<dbReference type="NCBIfam" id="NF003417">
    <property type="entry name" value="PRK04813.1"/>
    <property type="match status" value="2"/>
</dbReference>
<keyword evidence="2" id="KW-0597">Phosphoprotein</keyword>
<dbReference type="Gene3D" id="3.30.300.30">
    <property type="match status" value="2"/>
</dbReference>
<dbReference type="PROSITE" id="PS50075">
    <property type="entry name" value="CARRIER"/>
    <property type="match status" value="1"/>
</dbReference>
<dbReference type="PANTHER" id="PTHR45527">
    <property type="entry name" value="NONRIBOSOMAL PEPTIDE SYNTHETASE"/>
    <property type="match status" value="1"/>
</dbReference>
<dbReference type="CDD" id="cd19545">
    <property type="entry name" value="FUM14_C_NRPS-like"/>
    <property type="match status" value="1"/>
</dbReference>
<dbReference type="Gene3D" id="3.30.559.30">
    <property type="entry name" value="Nonribosomal peptide synthetase, condensation domain"/>
    <property type="match status" value="2"/>
</dbReference>
<dbReference type="GO" id="GO:0044550">
    <property type="term" value="P:secondary metabolite biosynthetic process"/>
    <property type="evidence" value="ECO:0007669"/>
    <property type="project" value="TreeGrafter"/>
</dbReference>
<dbReference type="InterPro" id="IPR020845">
    <property type="entry name" value="AMP-binding_CS"/>
</dbReference>
<dbReference type="FunFam" id="3.40.50.12780:FF:000014">
    <property type="entry name" value="Nonribosomal peptide synthetase 1"/>
    <property type="match status" value="2"/>
</dbReference>
<dbReference type="Pfam" id="PF00501">
    <property type="entry name" value="AMP-binding"/>
    <property type="match status" value="2"/>
</dbReference>
<sequence>MLSTDGKWKLTPRLHSVKFVFDAPTPADAETPDEIFFDNPFPADIPGMPKRFIFKTPTTHHYDQEVIGLQTSTTHDGDGLDSSVPYDGQAPDVPESKQARTPSNDSRSKLTSGESQPELVTHLRGPTCDAPDDVESIVCSAWALILSSFGDSEVVNFDVCVSSSGTPQSVSSVTPFKVSIDTHIPLSAFLQQVKDTWLITEEANQRLEACHETGGEPFSKTLVNFTTTVQHQEQPVNASNFALQLHCLVEGHDLQLSATFNERSIPKARVRLLLSDLEHVIWQVANSIGEHFTLADVQIMSPASQRHLVKLNRPLPIREEHLVQESIAQHARSNPRAQAICAWDGDLSYSQLQLSSEILATHLASLGVGPEVVVPIIFEKSVYSIISILGVVMAGGAVVALDPSLPAARISMIIKDVNAKVVVSSIVSKSKIPSQIQRENRIVVDQSFLDRLSTARQSSLKHNSSSPSNSLYLVYTSGSTGKPKGVVVTHEAFFSSAKGFTKAIHLDSLTCRVLQYSSFSFDISMLEIFASLMAGSCLCIPSEEDRMNNLASCISTMKVNWAMLTPSVASLIAPEEVPSLRVLCLVGEALPQVVADTWADHVKTINAYGPAECSAITIVSEPRTKGVKSISLGKPPNCAVWIVREDGQLAPFGTVGEIVIEGPPVARGYLDDEEKTRAVFLDDPDFLRGVVRRPMRCYRTGDLGRMNHDGTIDFLGRKDTQVKIHGQRVELGEIEHQLRQSLNSEKIASSPGTNWELIVELLRPVGGEHSILTAFIAPKTMSGTTFHGEGPLIVEESHSLWTTIHRKFLTAIEELASALPGYMIPRAVVPCSTLPLSPSGKVDRKILRIYGNALKLKHLLRSANNLEDHTAPVEVPEALSPDFLGSEEDSSVGQHTSISDTYPSTEASILLCEPSQSSLTPTEKSLRLAWSEVLGLPEDSILLEDDFFKLGGDSIGAIRIVAACRKQSLQINVANIFKNSVLGKMALVCKSTTSEKQALSPVQFIPFHFLRRMDTTELQREAAFQCDVAVHEIEDLYPCTNMQEGLMAVNLTRPGSYTGRWIHPLPRDVDLSRFRKCWEDIHAASPILRSRFATTSTAGSLQTVIREKVLWHTHDDLEAYLEQDDANPMFPGDSLNRFALVTSQSGDVTFVWTIHHMLYDGWSLAMLCNRLNDSYHGRTIKPATDYRNFIEYTQRITSETYANYWTTELQGVSLSHFPAAPKPGHQSFARAVVRDELHINIDQSSGITTSTIVRAAWSLMISHFSKSNDVLFGATVSGRNAPLNNIESVEGPTIATVPVRVRLDKGSDILVFLRKIQDHAIAMIPYEQSGIQQIKSLNEDTKRACELQNLLVIQAGGGWDETGPGPLGKPIYREEFTTFPVTCEAWLHSGRIEFATHVDEDVTSRLFVAQAIETVKVVMNQLAWATSHNYRPSMIADLAFDSTSTSIQQRASQPLEANKVSATLHQLITTMSLAQPQREAVVSTADSLSYEELEHMSTALAVQLVNKGVLKGDKIPLCFEKSVWTVVAMLGVLKAGASFVPLDPSQPVSRLRKVVTQVKAETVLVSAFQHKATDLGAVASMIVNRDALSGTSRLRHQWQPSTQVTHDSPAYIIFTSGSTGDPKGIVVSHAAFASSATAHGSVFGMNDEHRVLQFSAYSFDASLFEILTTLIHGGTVCVATEKERFENLGEFASRTRVNLALLTPSVARIIRPTEMPSLKTLVLGGEAPDEALIKKWLDAGLALFNAYGPSECSVIAACYSCTYDTDPKSIGNPVGCSAWVVAADDDTVLVPNGQVGELLIGGPTLADGYLNDSKKTTASFLSRPPWVSIEGHMGTNRLYKTGDLVKRATDGTLVYVGRKDLQVKLNGQRIELGDIESHIAGCYSVKRGIVVFPSSGPFSHQLVAVLELEEEEGDKPSGLHQIMTRFDIFAEQVRQELTGKLPSIMLPAHFIDVATLSRERFPLSTSGKVDRNKVTTWVQSLSVRESEILDTSAPIPSTVATIQPHELPAYELAQKITDLVSRRSLSTEPRLDGFNDILLHTSGLDSLNMMSLMHFVRLKYSVRVSMQLLMDEQTSTRKLAAFITHAASNSPVPLTSSTMASETRQIDLMNEIDRLDAGLQELPGVLSRNVRGSLAKKTDNLRVFLTGASGYLGTQILRQLLERRDVAHVITLVRGATPQAAKDRVIETAHKALWWTEFHEDKLDVWMGDLAKSMLGLGQKQWDLLNDGHTFDIIIHNGAIVHWNKSYAALEAVNIHSTVKLLGIAVQTPALRFAYVSGGRQWKSAEERDEDIALELSDSMGYSQTKFVAEVLVKRAAERCPVSQRNIGVFRPGLIIGTPAEGVANLDDYIWRLTAANIEMGIYNTDEEQAWLHLSDAATTSEGAIRTALNPELSVSPVTQHDEGMTWGTFWTLVKGMGYDIRPARAAKWLSTVRNDISRRKEEHPLWPLAHLLEDGSMEWEEVAKSHDICPLQLKVALKKNVEALVKVGFLPAARRAQDVQVVGGTFSRT</sequence>
<dbReference type="InterPro" id="IPR042099">
    <property type="entry name" value="ANL_N_sf"/>
</dbReference>
<dbReference type="InterPro" id="IPR009081">
    <property type="entry name" value="PP-bd_ACP"/>
</dbReference>
<dbReference type="FunFam" id="3.40.50.980:FF:000001">
    <property type="entry name" value="Non-ribosomal peptide synthetase"/>
    <property type="match status" value="2"/>
</dbReference>
<dbReference type="InterPro" id="IPR036291">
    <property type="entry name" value="NAD(P)-bd_dom_sf"/>
</dbReference>
<dbReference type="FunFam" id="3.30.300.30:FF:000015">
    <property type="entry name" value="Nonribosomal peptide synthase SidD"/>
    <property type="match status" value="2"/>
</dbReference>
<dbReference type="InterPro" id="IPR010080">
    <property type="entry name" value="Thioester_reductase-like_dom"/>
</dbReference>